<gene>
    <name evidence="6" type="ORF">UY61_C0035G0022</name>
</gene>
<dbReference type="AlphaFoldDB" id="A0A0G1ZLV3"/>
<proteinExistence type="predicted"/>
<name>A0A0G1ZLV3_9BACT</name>
<dbReference type="Proteomes" id="UP000034201">
    <property type="component" value="Unassembled WGS sequence"/>
</dbReference>
<protein>
    <submittedName>
        <fullName evidence="6">Transcriptional regulator of heat shock protein</fullName>
    </submittedName>
</protein>
<evidence type="ECO:0000256" key="4">
    <source>
        <dbReference type="ARBA" id="ARBA00023163"/>
    </source>
</evidence>
<dbReference type="GO" id="GO:0045892">
    <property type="term" value="P:negative regulation of DNA-templated transcription"/>
    <property type="evidence" value="ECO:0007669"/>
    <property type="project" value="TreeGrafter"/>
</dbReference>
<keyword evidence="3 6" id="KW-0346">Stress response</keyword>
<keyword evidence="4" id="KW-0804">Transcription</keyword>
<dbReference type="SUPFAM" id="SSF55781">
    <property type="entry name" value="GAF domain-like"/>
    <property type="match status" value="1"/>
</dbReference>
<dbReference type="InterPro" id="IPR029016">
    <property type="entry name" value="GAF-like_dom_sf"/>
</dbReference>
<dbReference type="PATRIC" id="fig|1618608.3.peg.540"/>
<dbReference type="EMBL" id="LCQQ01000035">
    <property type="protein sequence ID" value="KKW20404.1"/>
    <property type="molecule type" value="Genomic_DNA"/>
</dbReference>
<dbReference type="SUPFAM" id="SSF46785">
    <property type="entry name" value="Winged helix' DNA-binding domain"/>
    <property type="match status" value="1"/>
</dbReference>
<comment type="caution">
    <text evidence="6">The sequence shown here is derived from an EMBL/GenBank/DDBJ whole genome shotgun (WGS) entry which is preliminary data.</text>
</comment>
<dbReference type="Gene3D" id="3.30.450.40">
    <property type="match status" value="1"/>
</dbReference>
<dbReference type="GO" id="GO:0003677">
    <property type="term" value="F:DNA binding"/>
    <property type="evidence" value="ECO:0007669"/>
    <property type="project" value="InterPro"/>
</dbReference>
<dbReference type="InterPro" id="IPR036390">
    <property type="entry name" value="WH_DNA-bd_sf"/>
</dbReference>
<evidence type="ECO:0000313" key="6">
    <source>
        <dbReference type="EMBL" id="KKW20404.1"/>
    </source>
</evidence>
<dbReference type="InterPro" id="IPR036388">
    <property type="entry name" value="WH-like_DNA-bd_sf"/>
</dbReference>
<dbReference type="Gene3D" id="1.10.10.10">
    <property type="entry name" value="Winged helix-like DNA-binding domain superfamily/Winged helix DNA-binding domain"/>
    <property type="match status" value="1"/>
</dbReference>
<evidence type="ECO:0000256" key="1">
    <source>
        <dbReference type="ARBA" id="ARBA00022491"/>
    </source>
</evidence>
<dbReference type="PANTHER" id="PTHR34824:SF1">
    <property type="entry name" value="HEAT-INDUCIBLE TRANSCRIPTION REPRESSOR HRCA"/>
    <property type="match status" value="1"/>
</dbReference>
<keyword evidence="1" id="KW-0678">Repressor</keyword>
<evidence type="ECO:0000313" key="7">
    <source>
        <dbReference type="Proteomes" id="UP000034201"/>
    </source>
</evidence>
<feature type="domain" description="Heat-inducible transcription repressor HrcA C-terminal" evidence="5">
    <location>
        <begin position="92"/>
        <end position="228"/>
    </location>
</feature>
<reference evidence="6 7" key="1">
    <citation type="journal article" date="2015" name="Nature">
        <title>rRNA introns, odd ribosomes, and small enigmatic genomes across a large radiation of phyla.</title>
        <authorList>
            <person name="Brown C.T."/>
            <person name="Hug L.A."/>
            <person name="Thomas B.C."/>
            <person name="Sharon I."/>
            <person name="Castelle C.J."/>
            <person name="Singh A."/>
            <person name="Wilkins M.J."/>
            <person name="Williams K.H."/>
            <person name="Banfield J.F."/>
        </authorList>
    </citation>
    <scope>NUCLEOTIDE SEQUENCE [LARGE SCALE GENOMIC DNA]</scope>
</reference>
<evidence type="ECO:0000256" key="2">
    <source>
        <dbReference type="ARBA" id="ARBA00023015"/>
    </source>
</evidence>
<organism evidence="6 7">
    <name type="scientific">Candidatus Adlerbacteria bacterium GW2011_GWC1_50_9</name>
    <dbReference type="NCBI Taxonomy" id="1618608"/>
    <lineage>
        <taxon>Bacteria</taxon>
        <taxon>Candidatus Adleribacteriota</taxon>
    </lineage>
</organism>
<dbReference type="InterPro" id="IPR021153">
    <property type="entry name" value="HrcA_C"/>
</dbReference>
<sequence length="242" mass="27909">MTKQKSETLDLRTERILDALVREYTKTAHPIGSLELLRCARLDVSPATIRNELLELCERGFLEQPHTSAGRVPTDKGYRFFVDHLSEEGDELNSSEAALLARIFEIRHEDEFMREFVQVLSEISGAFAAVALRDKDFMYETGFSEVADEPEFEDPARAREFGELVDRLGSGIREFFDKFARDEERIFIGEENPLGFPSYSMIVSQWHHPRGFEGFFTLVGPKRTDYAKHKAVVRRVKKIQKQ</sequence>
<accession>A0A0G1ZLV3</accession>
<dbReference type="InterPro" id="IPR002571">
    <property type="entry name" value="HrcA"/>
</dbReference>
<dbReference type="Pfam" id="PF01628">
    <property type="entry name" value="HrcA"/>
    <property type="match status" value="1"/>
</dbReference>
<evidence type="ECO:0000259" key="5">
    <source>
        <dbReference type="Pfam" id="PF01628"/>
    </source>
</evidence>
<evidence type="ECO:0000256" key="3">
    <source>
        <dbReference type="ARBA" id="ARBA00023016"/>
    </source>
</evidence>
<dbReference type="PANTHER" id="PTHR34824">
    <property type="entry name" value="HEAT-INDUCIBLE TRANSCRIPTION REPRESSOR HRCA"/>
    <property type="match status" value="1"/>
</dbReference>
<keyword evidence="2" id="KW-0805">Transcription regulation</keyword>